<dbReference type="Proteomes" id="UP000198870">
    <property type="component" value="Unassembled WGS sequence"/>
</dbReference>
<dbReference type="RefSeq" id="WP_092211248.1">
    <property type="nucleotide sequence ID" value="NZ_FMUX01000009.1"/>
</dbReference>
<dbReference type="EMBL" id="FMUX01000009">
    <property type="protein sequence ID" value="SCY46014.1"/>
    <property type="molecule type" value="Genomic_DNA"/>
</dbReference>
<evidence type="ECO:0000313" key="2">
    <source>
        <dbReference type="Proteomes" id="UP000198870"/>
    </source>
</evidence>
<dbReference type="OrthoDB" id="5455652at2"/>
<dbReference type="InterPro" id="IPR019708">
    <property type="entry name" value="Phage_HP1_Orf24"/>
</dbReference>
<protein>
    <recommendedName>
        <fullName evidence="3">Phage tail tube protein</fullName>
    </recommendedName>
</protein>
<sequence length="150" mass="16153">MKRISNSSFSFSLGDFRLRAEKASLSIEDGRKSVQDGGVPNGWVPGAVSASGDIELDATAMAIMAEEAAAKGSWQGIEPVDLQFYAKGTKEEENVEAFGCLLNLKDIMDYDPTSDKKATVKIGFEVTSPNFVKINGIPYLDPARVEGLTD</sequence>
<proteinExistence type="predicted"/>
<organism evidence="1 2">
    <name type="scientific">Desulfoluna spongiiphila</name>
    <dbReference type="NCBI Taxonomy" id="419481"/>
    <lineage>
        <taxon>Bacteria</taxon>
        <taxon>Pseudomonadati</taxon>
        <taxon>Thermodesulfobacteriota</taxon>
        <taxon>Desulfobacteria</taxon>
        <taxon>Desulfobacterales</taxon>
        <taxon>Desulfolunaceae</taxon>
        <taxon>Desulfoluna</taxon>
    </lineage>
</organism>
<dbReference type="AlphaFoldDB" id="A0A1G5G3D8"/>
<keyword evidence="2" id="KW-1185">Reference proteome</keyword>
<reference evidence="1 2" key="1">
    <citation type="submission" date="2016-10" db="EMBL/GenBank/DDBJ databases">
        <authorList>
            <person name="de Groot N.N."/>
        </authorList>
    </citation>
    <scope>NUCLEOTIDE SEQUENCE [LARGE SCALE GENOMIC DNA]</scope>
    <source>
        <strain evidence="1 2">AA1</strain>
    </source>
</reference>
<dbReference type="Pfam" id="PF10772">
    <property type="entry name" value="Phage_HP1_Orf24"/>
    <property type="match status" value="1"/>
</dbReference>
<gene>
    <name evidence="1" type="ORF">SAMN05216233_109189</name>
</gene>
<dbReference type="STRING" id="419481.SAMN05216233_109189"/>
<name>A0A1G5G3D8_9BACT</name>
<accession>A0A1G5G3D8</accession>
<evidence type="ECO:0008006" key="3">
    <source>
        <dbReference type="Google" id="ProtNLM"/>
    </source>
</evidence>
<evidence type="ECO:0000313" key="1">
    <source>
        <dbReference type="EMBL" id="SCY46014.1"/>
    </source>
</evidence>